<evidence type="ECO:0000313" key="1">
    <source>
        <dbReference type="EMBL" id="GBP85475.1"/>
    </source>
</evidence>
<accession>A0A4C1ZG00</accession>
<organism evidence="1 2">
    <name type="scientific">Eumeta variegata</name>
    <name type="common">Bagworm moth</name>
    <name type="synonym">Eumeta japonica</name>
    <dbReference type="NCBI Taxonomy" id="151549"/>
    <lineage>
        <taxon>Eukaryota</taxon>
        <taxon>Metazoa</taxon>
        <taxon>Ecdysozoa</taxon>
        <taxon>Arthropoda</taxon>
        <taxon>Hexapoda</taxon>
        <taxon>Insecta</taxon>
        <taxon>Pterygota</taxon>
        <taxon>Neoptera</taxon>
        <taxon>Endopterygota</taxon>
        <taxon>Lepidoptera</taxon>
        <taxon>Glossata</taxon>
        <taxon>Ditrysia</taxon>
        <taxon>Tineoidea</taxon>
        <taxon>Psychidae</taxon>
        <taxon>Oiketicinae</taxon>
        <taxon>Eumeta</taxon>
    </lineage>
</organism>
<gene>
    <name evidence="1" type="ORF">EVAR_64773_1</name>
</gene>
<reference evidence="1 2" key="1">
    <citation type="journal article" date="2019" name="Commun. Biol.">
        <title>The bagworm genome reveals a unique fibroin gene that provides high tensile strength.</title>
        <authorList>
            <person name="Kono N."/>
            <person name="Nakamura H."/>
            <person name="Ohtoshi R."/>
            <person name="Tomita M."/>
            <person name="Numata K."/>
            <person name="Arakawa K."/>
        </authorList>
    </citation>
    <scope>NUCLEOTIDE SEQUENCE [LARGE SCALE GENOMIC DNA]</scope>
</reference>
<dbReference type="AlphaFoldDB" id="A0A4C1ZG00"/>
<evidence type="ECO:0000313" key="2">
    <source>
        <dbReference type="Proteomes" id="UP000299102"/>
    </source>
</evidence>
<protein>
    <submittedName>
        <fullName evidence="1">Uncharacterized protein</fullName>
    </submittedName>
</protein>
<proteinExistence type="predicted"/>
<comment type="caution">
    <text evidence="1">The sequence shown here is derived from an EMBL/GenBank/DDBJ whole genome shotgun (WGS) entry which is preliminary data.</text>
</comment>
<sequence length="92" mass="11121">MNLMQRAEVEIAPARRIHVYRSRVLRYLSLAKCRRNRNRCCTKRRLASAREIFDKQSLIRRFRKYLPSSRPLIRNVFTFAAAIWWVANELKL</sequence>
<dbReference type="EMBL" id="BGZK01001738">
    <property type="protein sequence ID" value="GBP85475.1"/>
    <property type="molecule type" value="Genomic_DNA"/>
</dbReference>
<keyword evidence="2" id="KW-1185">Reference proteome</keyword>
<dbReference type="Proteomes" id="UP000299102">
    <property type="component" value="Unassembled WGS sequence"/>
</dbReference>
<name>A0A4C1ZG00_EUMVA</name>